<dbReference type="PROSITE" id="PS50181">
    <property type="entry name" value="FBOX"/>
    <property type="match status" value="1"/>
</dbReference>
<dbReference type="InterPro" id="IPR001810">
    <property type="entry name" value="F-box_dom"/>
</dbReference>
<name>A0AAQ3UJP5_PASNO</name>
<evidence type="ECO:0000313" key="3">
    <source>
        <dbReference type="Proteomes" id="UP001341281"/>
    </source>
</evidence>
<dbReference type="PANTHER" id="PTHR31264:SF7">
    <property type="entry name" value="F-BOX DOMAIN CONTAINING PROTEIN, EXPRESSED"/>
    <property type="match status" value="1"/>
</dbReference>
<proteinExistence type="predicted"/>
<dbReference type="EMBL" id="CP144752">
    <property type="protein sequence ID" value="WVZ91232.1"/>
    <property type="molecule type" value="Genomic_DNA"/>
</dbReference>
<dbReference type="InterPro" id="IPR036047">
    <property type="entry name" value="F-box-like_dom_sf"/>
</dbReference>
<evidence type="ECO:0000259" key="1">
    <source>
        <dbReference type="PROSITE" id="PS50181"/>
    </source>
</evidence>
<protein>
    <recommendedName>
        <fullName evidence="1">F-box domain-containing protein</fullName>
    </recommendedName>
</protein>
<accession>A0AAQ3UJP5</accession>
<dbReference type="Proteomes" id="UP001341281">
    <property type="component" value="Chromosome 08"/>
</dbReference>
<dbReference type="PANTHER" id="PTHR31264">
    <property type="entry name" value="OS07G0554500 PROTEIN-RELATED"/>
    <property type="match status" value="1"/>
</dbReference>
<sequence length="418" mass="47286">MSSATARQVLRAPASLLAFPDEILEEFFLRLDAAADVARASAACTTFHRIVSTRRFRRRFRSLHSPPILGVLECAATAAFRPAEPPHGSARPARALAEAADFTFSFIDDPRSWRVYDARDRRVLLCRHVKTTAAFADLMVCDPLHRRYIQLPAIPDDLAAATGGEGHRDFEPFLDPATDDDDDDDEDESFRVICAVHCQLKLVIFHFSSVTGKWRVVTFNRTRPLSDLSLGFCGMFLRHYAHGCFYWTHPSIESLFILDPREVKFSDIGHRPNYQAPAIVELRGHAIVELGNGSLGLISLVNGDTLQLYSKTLRNNGVDTEVWQRDKMIPLPKMEMHCDWNIRGAVEGYLLLQATPRNYVHILHNENLALETYRSLETYRFTLDLKTFLFERLCMSNLCVGYAQLYAGFPPPLSLPSV</sequence>
<keyword evidence="3" id="KW-1185">Reference proteome</keyword>
<dbReference type="SUPFAM" id="SSF81383">
    <property type="entry name" value="F-box domain"/>
    <property type="match status" value="1"/>
</dbReference>
<evidence type="ECO:0000313" key="2">
    <source>
        <dbReference type="EMBL" id="WVZ91232.1"/>
    </source>
</evidence>
<organism evidence="2 3">
    <name type="scientific">Paspalum notatum var. saurae</name>
    <dbReference type="NCBI Taxonomy" id="547442"/>
    <lineage>
        <taxon>Eukaryota</taxon>
        <taxon>Viridiplantae</taxon>
        <taxon>Streptophyta</taxon>
        <taxon>Embryophyta</taxon>
        <taxon>Tracheophyta</taxon>
        <taxon>Spermatophyta</taxon>
        <taxon>Magnoliopsida</taxon>
        <taxon>Liliopsida</taxon>
        <taxon>Poales</taxon>
        <taxon>Poaceae</taxon>
        <taxon>PACMAD clade</taxon>
        <taxon>Panicoideae</taxon>
        <taxon>Andropogonodae</taxon>
        <taxon>Paspaleae</taxon>
        <taxon>Paspalinae</taxon>
        <taxon>Paspalum</taxon>
    </lineage>
</organism>
<gene>
    <name evidence="2" type="ORF">U9M48_037429</name>
</gene>
<feature type="domain" description="F-box" evidence="1">
    <location>
        <begin position="13"/>
        <end position="63"/>
    </location>
</feature>
<dbReference type="AlphaFoldDB" id="A0AAQ3UJP5"/>
<reference evidence="2 3" key="1">
    <citation type="submission" date="2024-02" db="EMBL/GenBank/DDBJ databases">
        <title>High-quality chromosome-scale genome assembly of Pensacola bahiagrass (Paspalum notatum Flugge var. saurae).</title>
        <authorList>
            <person name="Vega J.M."/>
            <person name="Podio M."/>
            <person name="Orjuela J."/>
            <person name="Siena L.A."/>
            <person name="Pessino S.C."/>
            <person name="Combes M.C."/>
            <person name="Mariac C."/>
            <person name="Albertini E."/>
            <person name="Pupilli F."/>
            <person name="Ortiz J.P.A."/>
            <person name="Leblanc O."/>
        </authorList>
    </citation>
    <scope>NUCLEOTIDE SEQUENCE [LARGE SCALE GENOMIC DNA]</scope>
    <source>
        <strain evidence="2">R1</strain>
        <tissue evidence="2">Leaf</tissue>
    </source>
</reference>